<keyword evidence="7" id="KW-1185">Reference proteome</keyword>
<comment type="cofactor">
    <cofactor evidence="1">
        <name>a divalent metal cation</name>
        <dbReference type="ChEBI" id="CHEBI:60240"/>
    </cofactor>
</comment>
<dbReference type="OrthoDB" id="9780884at2"/>
<dbReference type="PANTHER" id="PTHR31302:SF25">
    <property type="entry name" value="PHOSPHOESTERASE"/>
    <property type="match status" value="1"/>
</dbReference>
<reference evidence="6 7" key="1">
    <citation type="submission" date="2018-07" db="EMBL/GenBank/DDBJ databases">
        <title>Genomic Encyclopedia of Type Strains, Phase IV (KMG-IV): sequencing the most valuable type-strain genomes for metagenomic binning, comparative biology and taxonomic classification.</title>
        <authorList>
            <person name="Goeker M."/>
        </authorList>
    </citation>
    <scope>NUCLEOTIDE SEQUENCE [LARGE SCALE GENOMIC DNA]</scope>
    <source>
        <strain evidence="6 7">DSM 27696</strain>
    </source>
</reference>
<sequence length="283" mass="32023">MNRRTFLKKLSLSIIGLFGLSGGTYYYAREIEPSMLAIKETNIHSNKIPNSFDAFKLLQFTDTHLGFHYSLDNLQELVNKIIDIEPDCIVFTGDLVDDPALYNWSDELVALLSQIEAPKGKYWIYGNHDHGGYGTDIVKETFEQANFTLLKNEEILLENDQDSIRLVGIDDALLGSPSLENALSDQNADLFTILLAHEPDFADEAKHFPIDVQLSGHSHGGQIQVPFFGHIYTPVMAQKYVEGHYQIGEHPLSVYVSRGLGTTRLPYRFLCQPEINVYNLRRS</sequence>
<dbReference type="InterPro" id="IPR004843">
    <property type="entry name" value="Calcineurin-like_PHP"/>
</dbReference>
<organism evidence="6 7">
    <name type="scientific">Saliterribacillus persicus</name>
    <dbReference type="NCBI Taxonomy" id="930114"/>
    <lineage>
        <taxon>Bacteria</taxon>
        <taxon>Bacillati</taxon>
        <taxon>Bacillota</taxon>
        <taxon>Bacilli</taxon>
        <taxon>Bacillales</taxon>
        <taxon>Bacillaceae</taxon>
        <taxon>Saliterribacillus</taxon>
    </lineage>
</organism>
<comment type="caution">
    <text evidence="6">The sequence shown here is derived from an EMBL/GenBank/DDBJ whole genome shotgun (WGS) entry which is preliminary data.</text>
</comment>
<evidence type="ECO:0000313" key="7">
    <source>
        <dbReference type="Proteomes" id="UP000252585"/>
    </source>
</evidence>
<dbReference type="GO" id="GO:0008758">
    <property type="term" value="F:UDP-2,3-diacylglucosamine hydrolase activity"/>
    <property type="evidence" value="ECO:0007669"/>
    <property type="project" value="TreeGrafter"/>
</dbReference>
<feature type="domain" description="Calcineurin-like phosphoesterase" evidence="5">
    <location>
        <begin position="56"/>
        <end position="220"/>
    </location>
</feature>
<evidence type="ECO:0000256" key="3">
    <source>
        <dbReference type="ARBA" id="ARBA00022801"/>
    </source>
</evidence>
<proteinExistence type="inferred from homology"/>
<dbReference type="RefSeq" id="WP_114352407.1">
    <property type="nucleotide sequence ID" value="NZ_QPJJ01000005.1"/>
</dbReference>
<keyword evidence="3" id="KW-0378">Hydrolase</keyword>
<dbReference type="SUPFAM" id="SSF56300">
    <property type="entry name" value="Metallo-dependent phosphatases"/>
    <property type="match status" value="1"/>
</dbReference>
<dbReference type="PANTHER" id="PTHR31302">
    <property type="entry name" value="TRANSMEMBRANE PROTEIN WITH METALLOPHOSPHOESTERASE DOMAIN-RELATED"/>
    <property type="match status" value="1"/>
</dbReference>
<dbReference type="EMBL" id="QPJJ01000005">
    <property type="protein sequence ID" value="RCW71841.1"/>
    <property type="molecule type" value="Genomic_DNA"/>
</dbReference>
<dbReference type="GO" id="GO:0046872">
    <property type="term" value="F:metal ion binding"/>
    <property type="evidence" value="ECO:0007669"/>
    <property type="project" value="UniProtKB-KW"/>
</dbReference>
<dbReference type="AlphaFoldDB" id="A0A368XV42"/>
<dbReference type="GO" id="GO:0009245">
    <property type="term" value="P:lipid A biosynthetic process"/>
    <property type="evidence" value="ECO:0007669"/>
    <property type="project" value="TreeGrafter"/>
</dbReference>
<comment type="similarity">
    <text evidence="4">Belongs to the metallophosphoesterase superfamily.</text>
</comment>
<dbReference type="InterPro" id="IPR029052">
    <property type="entry name" value="Metallo-depent_PP-like"/>
</dbReference>
<evidence type="ECO:0000259" key="5">
    <source>
        <dbReference type="Pfam" id="PF00149"/>
    </source>
</evidence>
<evidence type="ECO:0000313" key="6">
    <source>
        <dbReference type="EMBL" id="RCW71841.1"/>
    </source>
</evidence>
<protein>
    <recommendedName>
        <fullName evidence="5">Calcineurin-like phosphoesterase domain-containing protein</fullName>
    </recommendedName>
</protein>
<dbReference type="Proteomes" id="UP000252585">
    <property type="component" value="Unassembled WGS sequence"/>
</dbReference>
<dbReference type="Pfam" id="PF00149">
    <property type="entry name" value="Metallophos"/>
    <property type="match status" value="1"/>
</dbReference>
<evidence type="ECO:0000256" key="4">
    <source>
        <dbReference type="ARBA" id="ARBA00061089"/>
    </source>
</evidence>
<name>A0A368XV42_9BACI</name>
<gene>
    <name evidence="6" type="ORF">DFR57_10523</name>
</gene>
<dbReference type="FunFam" id="3.60.21.10:FF:000028">
    <property type="entry name" value="Putative metallophosphoesterase"/>
    <property type="match status" value="1"/>
</dbReference>
<dbReference type="CDD" id="cd07385">
    <property type="entry name" value="MPP_YkuE_C"/>
    <property type="match status" value="1"/>
</dbReference>
<dbReference type="Gene3D" id="3.60.21.10">
    <property type="match status" value="1"/>
</dbReference>
<dbReference type="GO" id="GO:0016020">
    <property type="term" value="C:membrane"/>
    <property type="evidence" value="ECO:0007669"/>
    <property type="project" value="GOC"/>
</dbReference>
<dbReference type="InterPro" id="IPR051158">
    <property type="entry name" value="Metallophosphoesterase_sf"/>
</dbReference>
<evidence type="ECO:0000256" key="2">
    <source>
        <dbReference type="ARBA" id="ARBA00022723"/>
    </source>
</evidence>
<keyword evidence="2" id="KW-0479">Metal-binding</keyword>
<evidence type="ECO:0000256" key="1">
    <source>
        <dbReference type="ARBA" id="ARBA00001968"/>
    </source>
</evidence>
<accession>A0A368XV42</accession>